<comment type="caution">
    <text evidence="1">The sequence shown here is derived from an EMBL/GenBank/DDBJ whole genome shotgun (WGS) entry which is preliminary data.</text>
</comment>
<name>A0ABU6H067_9BACI</name>
<reference evidence="1 2" key="1">
    <citation type="submission" date="2023-03" db="EMBL/GenBank/DDBJ databases">
        <title>Agriculturally important microbes genome sequencing.</title>
        <authorList>
            <person name="Dunlap C."/>
        </authorList>
    </citation>
    <scope>NUCLEOTIDE SEQUENCE [LARGE SCALE GENOMIC DNA]</scope>
    <source>
        <strain evidence="1 2">CBP-3203</strain>
    </source>
</reference>
<sequence length="133" mass="15900">MKNTINKLKEKNKEGEKMRNKKLMEKVIDLDTQVLRTREQSLRVMIQIAIIRQAFGVKNDETNQPVRDYERDVILSDDEIRKQFNEELNWLNLAKERSDLGDVKEFENRVHYFIDGVRFFNASLADEFETYVN</sequence>
<dbReference type="RefSeq" id="WP_241494782.1">
    <property type="nucleotide sequence ID" value="NZ_JAQCPU010000009.1"/>
</dbReference>
<protein>
    <submittedName>
        <fullName evidence="1">Uncharacterized protein</fullName>
    </submittedName>
</protein>
<proteinExistence type="predicted"/>
<dbReference type="EMBL" id="JARRTL010000004">
    <property type="protein sequence ID" value="MEC0483426.1"/>
    <property type="molecule type" value="Genomic_DNA"/>
</dbReference>
<accession>A0ABU6H067</accession>
<keyword evidence="2" id="KW-1185">Reference proteome</keyword>
<gene>
    <name evidence="1" type="ORF">P8828_00940</name>
</gene>
<evidence type="ECO:0000313" key="1">
    <source>
        <dbReference type="EMBL" id="MEC0483426.1"/>
    </source>
</evidence>
<dbReference type="Proteomes" id="UP001341297">
    <property type="component" value="Unassembled WGS sequence"/>
</dbReference>
<evidence type="ECO:0000313" key="2">
    <source>
        <dbReference type="Proteomes" id="UP001341297"/>
    </source>
</evidence>
<organism evidence="1 2">
    <name type="scientific">Bacillus glycinifermentans</name>
    <dbReference type="NCBI Taxonomy" id="1664069"/>
    <lineage>
        <taxon>Bacteria</taxon>
        <taxon>Bacillati</taxon>
        <taxon>Bacillota</taxon>
        <taxon>Bacilli</taxon>
        <taxon>Bacillales</taxon>
        <taxon>Bacillaceae</taxon>
        <taxon>Bacillus</taxon>
    </lineage>
</organism>